<keyword evidence="3" id="KW-1185">Reference proteome</keyword>
<proteinExistence type="predicted"/>
<dbReference type="AlphaFoldDB" id="A0A5N7AX98"/>
<gene>
    <name evidence="2" type="ORF">BDV26DRAFT_269842</name>
</gene>
<feature type="region of interest" description="Disordered" evidence="1">
    <location>
        <begin position="38"/>
        <end position="59"/>
    </location>
</feature>
<sequence length="59" mass="6451">MPFLKYTVANIPVKVDTACKGYVPTTSSIYPAITAPSEIHNTDNSRMSNDSTPRKHANV</sequence>
<dbReference type="Proteomes" id="UP000326198">
    <property type="component" value="Unassembled WGS sequence"/>
</dbReference>
<evidence type="ECO:0000256" key="1">
    <source>
        <dbReference type="SAM" id="MobiDB-lite"/>
    </source>
</evidence>
<dbReference type="EMBL" id="ML736283">
    <property type="protein sequence ID" value="KAE8374485.1"/>
    <property type="molecule type" value="Genomic_DNA"/>
</dbReference>
<evidence type="ECO:0000313" key="2">
    <source>
        <dbReference type="EMBL" id="KAE8374485.1"/>
    </source>
</evidence>
<reference evidence="2 3" key="1">
    <citation type="submission" date="2019-04" db="EMBL/GenBank/DDBJ databases">
        <title>Friends and foes A comparative genomics studyof 23 Aspergillus species from section Flavi.</title>
        <authorList>
            <consortium name="DOE Joint Genome Institute"/>
            <person name="Kjaerbolling I."/>
            <person name="Vesth T."/>
            <person name="Frisvad J.C."/>
            <person name="Nybo J.L."/>
            <person name="Theobald S."/>
            <person name="Kildgaard S."/>
            <person name="Isbrandt T."/>
            <person name="Kuo A."/>
            <person name="Sato A."/>
            <person name="Lyhne E.K."/>
            <person name="Kogle M.E."/>
            <person name="Wiebenga A."/>
            <person name="Kun R.S."/>
            <person name="Lubbers R.J."/>
            <person name="Makela M.R."/>
            <person name="Barry K."/>
            <person name="Chovatia M."/>
            <person name="Clum A."/>
            <person name="Daum C."/>
            <person name="Haridas S."/>
            <person name="He G."/>
            <person name="LaButti K."/>
            <person name="Lipzen A."/>
            <person name="Mondo S."/>
            <person name="Riley R."/>
            <person name="Salamov A."/>
            <person name="Simmons B.A."/>
            <person name="Magnuson J.K."/>
            <person name="Henrissat B."/>
            <person name="Mortensen U.H."/>
            <person name="Larsen T.O."/>
            <person name="Devries R.P."/>
            <person name="Grigoriev I.V."/>
            <person name="Machida M."/>
            <person name="Baker S.E."/>
            <person name="Andersen M.R."/>
        </authorList>
    </citation>
    <scope>NUCLEOTIDE SEQUENCE [LARGE SCALE GENOMIC DNA]</scope>
    <source>
        <strain evidence="2 3">IBT 29228</strain>
    </source>
</reference>
<organism evidence="2 3">
    <name type="scientific">Aspergillus bertholletiae</name>
    <dbReference type="NCBI Taxonomy" id="1226010"/>
    <lineage>
        <taxon>Eukaryota</taxon>
        <taxon>Fungi</taxon>
        <taxon>Dikarya</taxon>
        <taxon>Ascomycota</taxon>
        <taxon>Pezizomycotina</taxon>
        <taxon>Eurotiomycetes</taxon>
        <taxon>Eurotiomycetidae</taxon>
        <taxon>Eurotiales</taxon>
        <taxon>Aspergillaceae</taxon>
        <taxon>Aspergillus</taxon>
        <taxon>Aspergillus subgen. Circumdati</taxon>
    </lineage>
</organism>
<evidence type="ECO:0000313" key="3">
    <source>
        <dbReference type="Proteomes" id="UP000326198"/>
    </source>
</evidence>
<feature type="compositionally biased region" description="Polar residues" evidence="1">
    <location>
        <begin position="42"/>
        <end position="51"/>
    </location>
</feature>
<name>A0A5N7AX98_9EURO</name>
<protein>
    <submittedName>
        <fullName evidence="2">Uncharacterized protein</fullName>
    </submittedName>
</protein>
<accession>A0A5N7AX98</accession>